<dbReference type="Pfam" id="PF13304">
    <property type="entry name" value="AAA_21"/>
    <property type="match status" value="1"/>
</dbReference>
<dbReference type="RefSeq" id="WP_047253481.1">
    <property type="nucleotide sequence ID" value="NZ_CP011545.1"/>
</dbReference>
<keyword evidence="4" id="KW-0410">Iron transport</keyword>
<dbReference type="CDD" id="cd00267">
    <property type="entry name" value="ABC_ATPase"/>
    <property type="match status" value="1"/>
</dbReference>
<evidence type="ECO:0000256" key="9">
    <source>
        <dbReference type="ARBA" id="ARBA00023136"/>
    </source>
</evidence>
<dbReference type="Gene3D" id="3.40.50.300">
    <property type="entry name" value="P-loop containing nucleotide triphosphate hydrolases"/>
    <property type="match status" value="2"/>
</dbReference>
<dbReference type="InterPro" id="IPR003593">
    <property type="entry name" value="AAA+_ATPase"/>
</dbReference>
<evidence type="ECO:0000256" key="5">
    <source>
        <dbReference type="ARBA" id="ARBA00022741"/>
    </source>
</evidence>
<keyword evidence="8" id="KW-0406">Ion transport</keyword>
<keyword evidence="2" id="KW-0813">Transport</keyword>
<evidence type="ECO:0000256" key="2">
    <source>
        <dbReference type="ARBA" id="ARBA00022448"/>
    </source>
</evidence>
<evidence type="ECO:0000256" key="6">
    <source>
        <dbReference type="ARBA" id="ARBA00022840"/>
    </source>
</evidence>
<dbReference type="InterPro" id="IPR027417">
    <property type="entry name" value="P-loop_NTPase"/>
</dbReference>
<evidence type="ECO:0000259" key="10">
    <source>
        <dbReference type="PROSITE" id="PS50893"/>
    </source>
</evidence>
<evidence type="ECO:0000256" key="3">
    <source>
        <dbReference type="ARBA" id="ARBA00022475"/>
    </source>
</evidence>
<dbReference type="InterPro" id="IPR003439">
    <property type="entry name" value="ABC_transporter-like_ATP-bd"/>
</dbReference>
<dbReference type="GO" id="GO:0006302">
    <property type="term" value="P:double-strand break repair"/>
    <property type="evidence" value="ECO:0007669"/>
    <property type="project" value="InterPro"/>
</dbReference>
<dbReference type="GO" id="GO:0005524">
    <property type="term" value="F:ATP binding"/>
    <property type="evidence" value="ECO:0007669"/>
    <property type="project" value="UniProtKB-KW"/>
</dbReference>
<keyword evidence="6" id="KW-0067">ATP-binding</keyword>
<reference evidence="12" key="2">
    <citation type="submission" date="2015-05" db="EMBL/GenBank/DDBJ databases">
        <title>Complete genome sequence of Corynebacterium testudinoris DSM 44614, recovered from necrotic lesions in the mouth of a tortoise.</title>
        <authorList>
            <person name="Ruckert C."/>
            <person name="Albersmeier A."/>
            <person name="Winkler A."/>
            <person name="Tauch A."/>
        </authorList>
    </citation>
    <scope>NUCLEOTIDE SEQUENCE [LARGE SCALE GENOMIC DNA]</scope>
    <source>
        <strain evidence="12">DSM 44614</strain>
    </source>
</reference>
<dbReference type="PANTHER" id="PTHR42771">
    <property type="entry name" value="IRON(3+)-HYDROXAMATE IMPORT ATP-BINDING PROTEIN FHUC"/>
    <property type="match status" value="1"/>
</dbReference>
<dbReference type="EMBL" id="CP011545">
    <property type="protein sequence ID" value="AKK09281.1"/>
    <property type="molecule type" value="Genomic_DNA"/>
</dbReference>
<comment type="subcellular location">
    <subcellularLocation>
        <location evidence="1">Cell membrane</location>
        <topology evidence="1">Peripheral membrane protein</topology>
    </subcellularLocation>
</comment>
<dbReference type="InterPro" id="IPR003959">
    <property type="entry name" value="ATPase_AAA_core"/>
</dbReference>
<dbReference type="GO" id="GO:0016887">
    <property type="term" value="F:ATP hydrolysis activity"/>
    <property type="evidence" value="ECO:0007669"/>
    <property type="project" value="InterPro"/>
</dbReference>
<dbReference type="SMART" id="SM00382">
    <property type="entry name" value="AAA"/>
    <property type="match status" value="1"/>
</dbReference>
<evidence type="ECO:0000256" key="7">
    <source>
        <dbReference type="ARBA" id="ARBA00023004"/>
    </source>
</evidence>
<reference evidence="11 12" key="1">
    <citation type="journal article" date="2015" name="Genome Announc.">
        <title>Complete Genome Sequence of the Type Strain Corynebacterium testudinoris DSM 44614, Recovered from Necrotic Lesions in the Mouth of a Tortoise.</title>
        <authorList>
            <person name="Ruckert C."/>
            <person name="Kriete M."/>
            <person name="Jaenicke S."/>
            <person name="Winkler A."/>
            <person name="Tauch A."/>
        </authorList>
    </citation>
    <scope>NUCLEOTIDE SEQUENCE [LARGE SCALE GENOMIC DNA]</scope>
    <source>
        <strain evidence="11 12">DSM 44614</strain>
    </source>
</reference>
<gene>
    <name evidence="11" type="ORF">CTEST_09260</name>
</gene>
<keyword evidence="7" id="KW-0408">Iron</keyword>
<organism evidence="11 12">
    <name type="scientific">Corynebacterium testudinoris</name>
    <dbReference type="NCBI Taxonomy" id="136857"/>
    <lineage>
        <taxon>Bacteria</taxon>
        <taxon>Bacillati</taxon>
        <taxon>Actinomycetota</taxon>
        <taxon>Actinomycetes</taxon>
        <taxon>Mycobacteriales</taxon>
        <taxon>Corynebacteriaceae</taxon>
        <taxon>Corynebacterium</taxon>
    </lineage>
</organism>
<dbReference type="OrthoDB" id="9784297at2"/>
<dbReference type="GO" id="GO:0006826">
    <property type="term" value="P:iron ion transport"/>
    <property type="evidence" value="ECO:0007669"/>
    <property type="project" value="UniProtKB-KW"/>
</dbReference>
<evidence type="ECO:0000313" key="11">
    <source>
        <dbReference type="EMBL" id="AKK09281.1"/>
    </source>
</evidence>
<keyword evidence="5" id="KW-0547">Nucleotide-binding</keyword>
<accession>A0A0G3H7B4</accession>
<dbReference type="InterPro" id="IPR051535">
    <property type="entry name" value="Siderophore_ABC-ATPase"/>
</dbReference>
<dbReference type="KEGG" id="cted:CTEST_09260"/>
<evidence type="ECO:0000256" key="1">
    <source>
        <dbReference type="ARBA" id="ARBA00004202"/>
    </source>
</evidence>
<protein>
    <submittedName>
        <fullName evidence="11">Putative ATPase</fullName>
    </submittedName>
</protein>
<dbReference type="PATRIC" id="fig|136857.5.peg.1841"/>
<dbReference type="AlphaFoldDB" id="A0A0G3H7B4"/>
<dbReference type="Proteomes" id="UP000035540">
    <property type="component" value="Chromosome"/>
</dbReference>
<name>A0A0G3H7B4_9CORY</name>
<feature type="domain" description="ABC transporter" evidence="10">
    <location>
        <begin position="6"/>
        <end position="223"/>
    </location>
</feature>
<keyword evidence="3" id="KW-1003">Cell membrane</keyword>
<dbReference type="SUPFAM" id="SSF52540">
    <property type="entry name" value="P-loop containing nucleoside triphosphate hydrolases"/>
    <property type="match status" value="1"/>
</dbReference>
<dbReference type="PANTHER" id="PTHR42771:SF2">
    <property type="entry name" value="IRON(3+)-HYDROXAMATE IMPORT ATP-BINDING PROTEIN FHUC"/>
    <property type="match status" value="1"/>
</dbReference>
<dbReference type="STRING" id="136857.CTEST_09260"/>
<evidence type="ECO:0000256" key="8">
    <source>
        <dbReference type="ARBA" id="ARBA00023065"/>
    </source>
</evidence>
<dbReference type="InterPro" id="IPR038729">
    <property type="entry name" value="Rad50/SbcC_AAA"/>
</dbReference>
<dbReference type="Pfam" id="PF13476">
    <property type="entry name" value="AAA_23"/>
    <property type="match status" value="1"/>
</dbReference>
<sequence length="236" mass="25576">MFITSVRLEESQDDSYVRHLPVVRHLVQLSSGLRLTSPVTIIVGDNGSGKSTLVESIAVAVGFDGSGGPLRHHLPAGAAPSHSELAQWLTLHGKEIPLHGYFLRAETHYDAVGALETEAPDTGETWKHMSHGESVMSLLDEQISEKAGLYLFDEPESGLSIVRQMALVAEIHQAVRQGSQFIIATHSPIILAVPGATIIEISEEGMAETVYDEAEAVVATREFLEDPAGTLRYLME</sequence>
<keyword evidence="9" id="KW-0472">Membrane</keyword>
<dbReference type="GO" id="GO:0005886">
    <property type="term" value="C:plasma membrane"/>
    <property type="evidence" value="ECO:0007669"/>
    <property type="project" value="UniProtKB-SubCell"/>
</dbReference>
<keyword evidence="12" id="KW-1185">Reference proteome</keyword>
<dbReference type="PROSITE" id="PS50893">
    <property type="entry name" value="ABC_TRANSPORTER_2"/>
    <property type="match status" value="1"/>
</dbReference>
<evidence type="ECO:0000313" key="12">
    <source>
        <dbReference type="Proteomes" id="UP000035540"/>
    </source>
</evidence>
<proteinExistence type="predicted"/>
<evidence type="ECO:0000256" key="4">
    <source>
        <dbReference type="ARBA" id="ARBA00022496"/>
    </source>
</evidence>